<dbReference type="Proteomes" id="UP000324767">
    <property type="component" value="Unassembled WGS sequence"/>
</dbReference>
<reference evidence="1 2" key="1">
    <citation type="submission" date="2019-09" db="EMBL/GenBank/DDBJ databases">
        <title>The hologenome of the rock-dwelling lichen Lasallia pustulata.</title>
        <authorList>
            <person name="Greshake Tzovaras B."/>
            <person name="Segers F."/>
            <person name="Bicker A."/>
            <person name="Dal Grande F."/>
            <person name="Otte J."/>
            <person name="Hankeln T."/>
            <person name="Schmitt I."/>
            <person name="Ebersberger I."/>
        </authorList>
    </citation>
    <scope>NUCLEOTIDE SEQUENCE [LARGE SCALE GENOMIC DNA]</scope>
    <source>
        <strain evidence="1">A1-1</strain>
    </source>
</reference>
<sequence length="134" mass="14730">MEQWKKQWIAHLSGNGGESERLNQALPQGSSERAEIVRRMEGATSLQKGQATLVGKNNGKRGAYVRETRGALGQSVGRPRDWARGLAWTKVKSADLLQPQSAAGTGEHVNNIMGLVDHPTHPLQRRARIELDQS</sequence>
<accession>A0A5M8PXN5</accession>
<comment type="caution">
    <text evidence="1">The sequence shown here is derived from an EMBL/GenBank/DDBJ whole genome shotgun (WGS) entry which is preliminary data.</text>
</comment>
<organism evidence="1 2">
    <name type="scientific">Lasallia pustulata</name>
    <dbReference type="NCBI Taxonomy" id="136370"/>
    <lineage>
        <taxon>Eukaryota</taxon>
        <taxon>Fungi</taxon>
        <taxon>Dikarya</taxon>
        <taxon>Ascomycota</taxon>
        <taxon>Pezizomycotina</taxon>
        <taxon>Lecanoromycetes</taxon>
        <taxon>OSLEUM clade</taxon>
        <taxon>Umbilicariomycetidae</taxon>
        <taxon>Umbilicariales</taxon>
        <taxon>Umbilicariaceae</taxon>
        <taxon>Lasallia</taxon>
    </lineage>
</organism>
<dbReference type="EMBL" id="VXIT01000003">
    <property type="protein sequence ID" value="KAA6413712.1"/>
    <property type="molecule type" value="Genomic_DNA"/>
</dbReference>
<protein>
    <submittedName>
        <fullName evidence="1">Uncharacterized protein</fullName>
    </submittedName>
</protein>
<evidence type="ECO:0000313" key="2">
    <source>
        <dbReference type="Proteomes" id="UP000324767"/>
    </source>
</evidence>
<gene>
    <name evidence="1" type="ORF">FRX48_02073</name>
</gene>
<proteinExistence type="predicted"/>
<evidence type="ECO:0000313" key="1">
    <source>
        <dbReference type="EMBL" id="KAA6413712.1"/>
    </source>
</evidence>
<dbReference type="AlphaFoldDB" id="A0A5M8PXN5"/>
<name>A0A5M8PXN5_9LECA</name>